<evidence type="ECO:0000256" key="2">
    <source>
        <dbReference type="SAM" id="SignalP"/>
    </source>
</evidence>
<feature type="compositionally biased region" description="Acidic residues" evidence="1">
    <location>
        <begin position="74"/>
        <end position="87"/>
    </location>
</feature>
<accession>A0ABW9MTW6</accession>
<name>A0ABW9MTW6_9FIRM</name>
<reference evidence="3 4" key="1">
    <citation type="journal article" date="2025" name="Anaerobe">
        <title>Description of Anaerococcus kampingiae sp. nov., Anaerococcus groningensis sp. nov., Anaerococcus martiniensis sp. nov., and Anaerococcus cruorum sp. nov., isolated from human clinical specimens.</title>
        <authorList>
            <person name="Boiten K.E."/>
            <person name="Meijer J."/>
            <person name="van Wezel E.M."/>
            <person name="Veloo A.C.M."/>
        </authorList>
    </citation>
    <scope>NUCLEOTIDE SEQUENCE [LARGE SCALE GENOMIC DNA]</scope>
    <source>
        <strain evidence="3 4">ENR1039</strain>
    </source>
</reference>
<keyword evidence="4" id="KW-1185">Reference proteome</keyword>
<dbReference type="Proteomes" id="UP001638015">
    <property type="component" value="Unassembled WGS sequence"/>
</dbReference>
<feature type="chain" id="PRO_5047229019" description="Lipoprotein" evidence="2">
    <location>
        <begin position="21"/>
        <end position="161"/>
    </location>
</feature>
<evidence type="ECO:0008006" key="5">
    <source>
        <dbReference type="Google" id="ProtNLM"/>
    </source>
</evidence>
<dbReference type="PROSITE" id="PS51257">
    <property type="entry name" value="PROKAR_LIPOPROTEIN"/>
    <property type="match status" value="1"/>
</dbReference>
<feature type="compositionally biased region" description="Basic and acidic residues" evidence="1">
    <location>
        <begin position="64"/>
        <end position="73"/>
    </location>
</feature>
<dbReference type="RefSeq" id="WP_394012168.1">
    <property type="nucleotide sequence ID" value="NZ_JBGMEH010000001.1"/>
</dbReference>
<gene>
    <name evidence="3" type="ORF">ACCQ40_00490</name>
</gene>
<proteinExistence type="predicted"/>
<feature type="region of interest" description="Disordered" evidence="1">
    <location>
        <begin position="25"/>
        <end position="99"/>
    </location>
</feature>
<evidence type="ECO:0000256" key="1">
    <source>
        <dbReference type="SAM" id="MobiDB-lite"/>
    </source>
</evidence>
<dbReference type="EMBL" id="JBGMEH010000001">
    <property type="protein sequence ID" value="MFO3715260.1"/>
    <property type="molecule type" value="Genomic_DNA"/>
</dbReference>
<protein>
    <recommendedName>
        <fullName evidence="5">Lipoprotein</fullName>
    </recommendedName>
</protein>
<sequence>MKFNKTLAAALLLTVTLTGCDNMVSNENTTDDNSPVVEENKAETTETEETVEDKAGEESAESETDTKEAATEDKAEDETETTDEEATEETKDTSNLSTEEKIAALEQSIFDNRSSARAVELLFELSPETANENADVLNQLLEDSNSLLEKAQTALDELKAE</sequence>
<keyword evidence="2" id="KW-0732">Signal</keyword>
<feature type="compositionally biased region" description="Basic and acidic residues" evidence="1">
    <location>
        <begin position="88"/>
        <end position="99"/>
    </location>
</feature>
<organism evidence="3 4">
    <name type="scientific">Anaerococcus cruorum</name>
    <dbReference type="NCBI Taxonomy" id="3115617"/>
    <lineage>
        <taxon>Bacteria</taxon>
        <taxon>Bacillati</taxon>
        <taxon>Bacillota</taxon>
        <taxon>Tissierellia</taxon>
        <taxon>Tissierellales</taxon>
        <taxon>Peptoniphilaceae</taxon>
        <taxon>Anaerococcus</taxon>
    </lineage>
</organism>
<evidence type="ECO:0000313" key="4">
    <source>
        <dbReference type="Proteomes" id="UP001638015"/>
    </source>
</evidence>
<comment type="caution">
    <text evidence="3">The sequence shown here is derived from an EMBL/GenBank/DDBJ whole genome shotgun (WGS) entry which is preliminary data.</text>
</comment>
<feature type="signal peptide" evidence="2">
    <location>
        <begin position="1"/>
        <end position="20"/>
    </location>
</feature>
<evidence type="ECO:0000313" key="3">
    <source>
        <dbReference type="EMBL" id="MFO3715260.1"/>
    </source>
</evidence>